<keyword evidence="6 9" id="KW-0238">DNA-binding</keyword>
<keyword evidence="3" id="KW-0132">Cell division</keyword>
<keyword evidence="4" id="KW-0159">Chromosome partition</keyword>
<dbReference type="GO" id="GO:0005737">
    <property type="term" value="C:cytoplasm"/>
    <property type="evidence" value="ECO:0007669"/>
    <property type="project" value="UniProtKB-SubCell"/>
</dbReference>
<name>A0A420VDI6_9BACI</name>
<protein>
    <submittedName>
        <fullName evidence="13">Site-specific recombinase XerD</fullName>
    </submittedName>
</protein>
<dbReference type="GO" id="GO:0003677">
    <property type="term" value="F:DNA binding"/>
    <property type="evidence" value="ECO:0007669"/>
    <property type="project" value="UniProtKB-UniRule"/>
</dbReference>
<evidence type="ECO:0000256" key="8">
    <source>
        <dbReference type="ARBA" id="ARBA00023306"/>
    </source>
</evidence>
<dbReference type="Gene3D" id="1.10.150.130">
    <property type="match status" value="1"/>
</dbReference>
<dbReference type="AlphaFoldDB" id="A0A420VDI6"/>
<reference evidence="13 14" key="1">
    <citation type="submission" date="2013-12" db="EMBL/GenBank/DDBJ databases">
        <title>Genome and proteome characterization of Caldibacillus debilis GB1 derived from a cellulolytic aero-tolerant co-culture.</title>
        <authorList>
            <person name="Wushke S.T."/>
            <person name="Zhang X."/>
            <person name="Fristensky B."/>
            <person name="Wilkins J.A."/>
            <person name="Levin D.B."/>
            <person name="Sparling R."/>
        </authorList>
    </citation>
    <scope>NUCLEOTIDE SEQUENCE [LARGE SCALE GENOMIC DNA]</scope>
    <source>
        <strain evidence="13 14">GB1</strain>
    </source>
</reference>
<evidence type="ECO:0000313" key="14">
    <source>
        <dbReference type="Proteomes" id="UP000286235"/>
    </source>
</evidence>
<dbReference type="PANTHER" id="PTHR30349">
    <property type="entry name" value="PHAGE INTEGRASE-RELATED"/>
    <property type="match status" value="1"/>
</dbReference>
<feature type="region of interest" description="Disordered" evidence="10">
    <location>
        <begin position="234"/>
        <end position="258"/>
    </location>
</feature>
<dbReference type="InterPro" id="IPR011010">
    <property type="entry name" value="DNA_brk_join_enz"/>
</dbReference>
<evidence type="ECO:0000256" key="9">
    <source>
        <dbReference type="PROSITE-ProRule" id="PRU01248"/>
    </source>
</evidence>
<gene>
    <name evidence="13" type="ORF">Cdeb_01213</name>
</gene>
<dbReference type="InterPro" id="IPR002104">
    <property type="entry name" value="Integrase_catalytic"/>
</dbReference>
<keyword evidence="7" id="KW-0233">DNA recombination</keyword>
<dbReference type="PROSITE" id="PS51900">
    <property type="entry name" value="CB"/>
    <property type="match status" value="1"/>
</dbReference>
<dbReference type="GO" id="GO:0015074">
    <property type="term" value="P:DNA integration"/>
    <property type="evidence" value="ECO:0007669"/>
    <property type="project" value="UniProtKB-KW"/>
</dbReference>
<keyword evidence="8" id="KW-0131">Cell cycle</keyword>
<keyword evidence="14" id="KW-1185">Reference proteome</keyword>
<comment type="subcellular location">
    <subcellularLocation>
        <location evidence="1">Cytoplasm</location>
    </subcellularLocation>
</comment>
<evidence type="ECO:0000256" key="10">
    <source>
        <dbReference type="SAM" id="MobiDB-lite"/>
    </source>
</evidence>
<dbReference type="GO" id="GO:0051301">
    <property type="term" value="P:cell division"/>
    <property type="evidence" value="ECO:0007669"/>
    <property type="project" value="UniProtKB-KW"/>
</dbReference>
<evidence type="ECO:0000256" key="5">
    <source>
        <dbReference type="ARBA" id="ARBA00022908"/>
    </source>
</evidence>
<evidence type="ECO:0000259" key="11">
    <source>
        <dbReference type="PROSITE" id="PS51898"/>
    </source>
</evidence>
<evidence type="ECO:0000256" key="3">
    <source>
        <dbReference type="ARBA" id="ARBA00022618"/>
    </source>
</evidence>
<feature type="domain" description="Tyr recombinase" evidence="11">
    <location>
        <begin position="133"/>
        <end position="258"/>
    </location>
</feature>
<dbReference type="InterPro" id="IPR013762">
    <property type="entry name" value="Integrase-like_cat_sf"/>
</dbReference>
<comment type="caution">
    <text evidence="13">The sequence shown here is derived from an EMBL/GenBank/DDBJ whole genome shotgun (WGS) entry which is preliminary data.</text>
</comment>
<evidence type="ECO:0000256" key="4">
    <source>
        <dbReference type="ARBA" id="ARBA00022829"/>
    </source>
</evidence>
<dbReference type="PANTHER" id="PTHR30349:SF77">
    <property type="entry name" value="TYROSINE RECOMBINASE XERC"/>
    <property type="match status" value="1"/>
</dbReference>
<dbReference type="InterPro" id="IPR010998">
    <property type="entry name" value="Integrase_recombinase_N"/>
</dbReference>
<evidence type="ECO:0000256" key="6">
    <source>
        <dbReference type="ARBA" id="ARBA00023125"/>
    </source>
</evidence>
<sequence length="258" mass="29965">MRKGLVQMINPERWDFDSSRDHVFQGFEEEIDIFRSYLEDMGFSHYTYISYLEDLKLFFSFLHAKTSGSPNISNIGKREIQEFLRKAHRGKAKSTRNRRLMAIRTFFKSLVKADVLDSNPALDVDTAKQEKNHLPIYLNDRELKALFESIPRDAHYLRNKAILMLMGLAGLRVIEIHNLNVTDLIRIPDNPGLRVFGKGNKTRYIPLPFELYDLLLQYENSPALNQDPVMRMLSSYRDSGSGSPGDESRRLQRRHSAI</sequence>
<feature type="domain" description="Core-binding (CB)" evidence="12">
    <location>
        <begin position="25"/>
        <end position="111"/>
    </location>
</feature>
<dbReference type="InterPro" id="IPR044068">
    <property type="entry name" value="CB"/>
</dbReference>
<dbReference type="GO" id="GO:0007059">
    <property type="term" value="P:chromosome segregation"/>
    <property type="evidence" value="ECO:0007669"/>
    <property type="project" value="UniProtKB-KW"/>
</dbReference>
<evidence type="ECO:0000313" key="13">
    <source>
        <dbReference type="EMBL" id="RKO61742.1"/>
    </source>
</evidence>
<accession>A0A420VDI6</accession>
<dbReference type="GO" id="GO:0006310">
    <property type="term" value="P:DNA recombination"/>
    <property type="evidence" value="ECO:0007669"/>
    <property type="project" value="UniProtKB-KW"/>
</dbReference>
<dbReference type="Pfam" id="PF00589">
    <property type="entry name" value="Phage_integrase"/>
    <property type="match status" value="1"/>
</dbReference>
<dbReference type="SUPFAM" id="SSF56349">
    <property type="entry name" value="DNA breaking-rejoining enzymes"/>
    <property type="match status" value="1"/>
</dbReference>
<dbReference type="PROSITE" id="PS51898">
    <property type="entry name" value="TYR_RECOMBINASE"/>
    <property type="match status" value="1"/>
</dbReference>
<organism evidence="13 14">
    <name type="scientific">Caldibacillus debilis GB1</name>
    <dbReference type="NCBI Taxonomy" id="1339248"/>
    <lineage>
        <taxon>Bacteria</taxon>
        <taxon>Bacillati</taxon>
        <taxon>Bacillota</taxon>
        <taxon>Bacilli</taxon>
        <taxon>Bacillales</taxon>
        <taxon>Bacillaceae</taxon>
        <taxon>Caldibacillus</taxon>
    </lineage>
</organism>
<dbReference type="Gene3D" id="1.10.443.10">
    <property type="entry name" value="Intergrase catalytic core"/>
    <property type="match status" value="1"/>
</dbReference>
<evidence type="ECO:0000256" key="1">
    <source>
        <dbReference type="ARBA" id="ARBA00004496"/>
    </source>
</evidence>
<evidence type="ECO:0000256" key="2">
    <source>
        <dbReference type="ARBA" id="ARBA00022490"/>
    </source>
</evidence>
<proteinExistence type="predicted"/>
<keyword evidence="5" id="KW-0229">DNA integration</keyword>
<dbReference type="Pfam" id="PF02899">
    <property type="entry name" value="Phage_int_SAM_1"/>
    <property type="match status" value="1"/>
</dbReference>
<dbReference type="InterPro" id="IPR050090">
    <property type="entry name" value="Tyrosine_recombinase_XerCD"/>
</dbReference>
<dbReference type="EMBL" id="AZRV01000035">
    <property type="protein sequence ID" value="RKO61742.1"/>
    <property type="molecule type" value="Genomic_DNA"/>
</dbReference>
<keyword evidence="2" id="KW-0963">Cytoplasm</keyword>
<dbReference type="Proteomes" id="UP000286235">
    <property type="component" value="Unassembled WGS sequence"/>
</dbReference>
<evidence type="ECO:0000259" key="12">
    <source>
        <dbReference type="PROSITE" id="PS51900"/>
    </source>
</evidence>
<dbReference type="InterPro" id="IPR004107">
    <property type="entry name" value="Integrase_SAM-like_N"/>
</dbReference>
<evidence type="ECO:0000256" key="7">
    <source>
        <dbReference type="ARBA" id="ARBA00023172"/>
    </source>
</evidence>